<dbReference type="SUPFAM" id="SSF52540">
    <property type="entry name" value="P-loop containing nucleoside triphosphate hydrolases"/>
    <property type="match status" value="1"/>
</dbReference>
<evidence type="ECO:0000313" key="12">
    <source>
        <dbReference type="Proteomes" id="UP001107558"/>
    </source>
</evidence>
<dbReference type="InterPro" id="IPR001401">
    <property type="entry name" value="Dynamin_GTPase"/>
</dbReference>
<keyword evidence="12" id="KW-1185">Reference proteome</keyword>
<dbReference type="Pfam" id="PF01031">
    <property type="entry name" value="Dynamin_M"/>
    <property type="match status" value="1"/>
</dbReference>
<dbReference type="InterPro" id="IPR000375">
    <property type="entry name" value="Dynamin_stalk"/>
</dbReference>
<evidence type="ECO:0000256" key="5">
    <source>
        <dbReference type="ARBA" id="ARBA00022801"/>
    </source>
</evidence>
<dbReference type="InterPro" id="IPR001849">
    <property type="entry name" value="PH_domain"/>
</dbReference>
<dbReference type="PROSITE" id="PS51718">
    <property type="entry name" value="G_DYNAMIN_2"/>
    <property type="match status" value="1"/>
</dbReference>
<dbReference type="EC" id="3.6.5.5" evidence="1"/>
<feature type="domain" description="Dynamin-type G" evidence="10">
    <location>
        <begin position="29"/>
        <end position="294"/>
    </location>
</feature>
<dbReference type="PROSITE" id="PS00410">
    <property type="entry name" value="G_DYNAMIN_1"/>
    <property type="match status" value="1"/>
</dbReference>
<evidence type="ECO:0000259" key="10">
    <source>
        <dbReference type="PROSITE" id="PS51718"/>
    </source>
</evidence>
<sequence length="679" mass="77802">MSENSGMKEIILKINKLQETFKQLNVHMDIDLPQIAVVGIQSSGKSSVLEKFVGRDFLPRGTGIVTRRPLILQLIHHNFEYAKFDHSEKKFTNFEEVRKEIEDETDRVTGKSKGISNLPIILKVFSPSVLNLTLIDLPGITKVPIGDQPSDIEHQIRSMIFEYIEKETCLILAVTPATIDLANSEALKIAREVDPKGKRTIGVITKLDLMDEGTNAIEILENKIFPLDRGYVGVINRSQKNIDARQDMKTAAEQEMKFFRSHSIYKKISNRMGTGYLQEVLNKQLTEHIIQSLPEMKKKMKKILNGIEEELKDFDVESNVKALNGILASIKRDFQNEMGGHGPLVMKEGDMDLTFGTKIKNIFNEILLAENFGLDFSPESNNQLIKDIEIAIRNATGMYNSIFVSEKALDHVIVSYINKIKEPIVTHVDQISVILQKVVHKYVHKITKYPKLKEELQRMLMTFIMERENLCKERLIEMIDCEMAYINKIHEDFKTLRNEQNDNDSIDEGEDVATITESVKSKYEFIYKGYMQIYRDAELFFLLSADGLFIFKNEDQRDGIINWTPLNCLNISDYDRKKSFKLTSSGGKFIYKVIICPTPEVAKNWIDCFEKVGISVRQNSPSLFHFSLNDRNDEETKLANGSPKNTLMKKQVKNKKIKKNSASSDVEIVRNLVESYLTM</sequence>
<feature type="domain" description="PH" evidence="9">
    <location>
        <begin position="524"/>
        <end position="614"/>
    </location>
</feature>
<dbReference type="GO" id="GO:0003924">
    <property type="term" value="F:GTPase activity"/>
    <property type="evidence" value="ECO:0007669"/>
    <property type="project" value="InterPro"/>
</dbReference>
<evidence type="ECO:0000259" key="9">
    <source>
        <dbReference type="PROSITE" id="PS50003"/>
    </source>
</evidence>
<dbReference type="Gene3D" id="1.20.120.1240">
    <property type="entry name" value="Dynamin, middle domain"/>
    <property type="match status" value="1"/>
</dbReference>
<dbReference type="Gene3D" id="3.40.50.300">
    <property type="entry name" value="P-loop containing nucleotide triphosphate hydrolases"/>
    <property type="match status" value="1"/>
</dbReference>
<dbReference type="FunFam" id="3.40.50.300:FF:000045">
    <property type="entry name" value="dynamin-1 isoform X2"/>
    <property type="match status" value="1"/>
</dbReference>
<dbReference type="GO" id="GO:0005886">
    <property type="term" value="C:plasma membrane"/>
    <property type="evidence" value="ECO:0007669"/>
    <property type="project" value="TreeGrafter"/>
</dbReference>
<keyword evidence="4 8" id="KW-0547">Nucleotide-binding</keyword>
<dbReference type="OrthoDB" id="5061070at2759"/>
<gene>
    <name evidence="11" type="ORF">PVAND_017113</name>
</gene>
<evidence type="ECO:0000256" key="8">
    <source>
        <dbReference type="RuleBase" id="RU003932"/>
    </source>
</evidence>
<evidence type="ECO:0000256" key="1">
    <source>
        <dbReference type="ARBA" id="ARBA00011980"/>
    </source>
</evidence>
<dbReference type="EMBL" id="JADBJN010000004">
    <property type="protein sequence ID" value="KAG5669221.1"/>
    <property type="molecule type" value="Genomic_DNA"/>
</dbReference>
<keyword evidence="5" id="KW-0378">Hydrolase</keyword>
<protein>
    <recommendedName>
        <fullName evidence="1">dynamin GTPase</fullName>
        <ecNumber evidence="1">3.6.5.5</ecNumber>
    </recommendedName>
</protein>
<dbReference type="SMART" id="SM00053">
    <property type="entry name" value="DYNc"/>
    <property type="match status" value="1"/>
</dbReference>
<dbReference type="SUPFAM" id="SSF50729">
    <property type="entry name" value="PH domain-like"/>
    <property type="match status" value="1"/>
</dbReference>
<dbReference type="GO" id="GO:0005525">
    <property type="term" value="F:GTP binding"/>
    <property type="evidence" value="ECO:0007669"/>
    <property type="project" value="UniProtKB-KW"/>
</dbReference>
<keyword evidence="3" id="KW-0493">Microtubule</keyword>
<dbReference type="PROSITE" id="PS50003">
    <property type="entry name" value="PH_DOMAIN"/>
    <property type="match status" value="1"/>
</dbReference>
<comment type="caution">
    <text evidence="11">The sequence shown here is derived from an EMBL/GenBank/DDBJ whole genome shotgun (WGS) entry which is preliminary data.</text>
</comment>
<evidence type="ECO:0000256" key="6">
    <source>
        <dbReference type="ARBA" id="ARBA00023134"/>
    </source>
</evidence>
<evidence type="ECO:0000256" key="7">
    <source>
        <dbReference type="ARBA" id="ARBA00023175"/>
    </source>
</evidence>
<dbReference type="GO" id="GO:0031623">
    <property type="term" value="P:receptor internalization"/>
    <property type="evidence" value="ECO:0007669"/>
    <property type="project" value="TreeGrafter"/>
</dbReference>
<organism evidence="11 12">
    <name type="scientific">Polypedilum vanderplanki</name>
    <name type="common">Sleeping chironomid midge</name>
    <dbReference type="NCBI Taxonomy" id="319348"/>
    <lineage>
        <taxon>Eukaryota</taxon>
        <taxon>Metazoa</taxon>
        <taxon>Ecdysozoa</taxon>
        <taxon>Arthropoda</taxon>
        <taxon>Hexapoda</taxon>
        <taxon>Insecta</taxon>
        <taxon>Pterygota</taxon>
        <taxon>Neoptera</taxon>
        <taxon>Endopterygota</taxon>
        <taxon>Diptera</taxon>
        <taxon>Nematocera</taxon>
        <taxon>Chironomoidea</taxon>
        <taxon>Chironomidae</taxon>
        <taxon>Chironominae</taxon>
        <taxon>Polypedilum</taxon>
        <taxon>Polypedilum</taxon>
    </lineage>
</organism>
<name>A0A9J6BHD2_POLVA</name>
<reference evidence="11" key="1">
    <citation type="submission" date="2021-03" db="EMBL/GenBank/DDBJ databases">
        <title>Chromosome level genome of the anhydrobiotic midge Polypedilum vanderplanki.</title>
        <authorList>
            <person name="Yoshida Y."/>
            <person name="Kikawada T."/>
            <person name="Gusev O."/>
        </authorList>
    </citation>
    <scope>NUCLEOTIDE SEQUENCE</scope>
    <source>
        <strain evidence="11">NIAS01</strain>
        <tissue evidence="11">Whole body or cell culture</tissue>
    </source>
</reference>
<dbReference type="InterPro" id="IPR027417">
    <property type="entry name" value="P-loop_NTPase"/>
</dbReference>
<evidence type="ECO:0000256" key="3">
    <source>
        <dbReference type="ARBA" id="ARBA00022701"/>
    </source>
</evidence>
<dbReference type="Proteomes" id="UP001107558">
    <property type="component" value="Chromosome 4"/>
</dbReference>
<dbReference type="Pfam" id="PF00350">
    <property type="entry name" value="Dynamin_N"/>
    <property type="match status" value="1"/>
</dbReference>
<dbReference type="InterPro" id="IPR045063">
    <property type="entry name" value="Dynamin_N"/>
</dbReference>
<accession>A0A9J6BHD2</accession>
<dbReference type="PANTHER" id="PTHR11566:SF212">
    <property type="entry name" value="DYNAMIN"/>
    <property type="match status" value="1"/>
</dbReference>
<evidence type="ECO:0000313" key="11">
    <source>
        <dbReference type="EMBL" id="KAG5669221.1"/>
    </source>
</evidence>
<proteinExistence type="inferred from homology"/>
<keyword evidence="2" id="KW-0254">Endocytosis</keyword>
<dbReference type="GO" id="GO:0005737">
    <property type="term" value="C:cytoplasm"/>
    <property type="evidence" value="ECO:0007669"/>
    <property type="project" value="TreeGrafter"/>
</dbReference>
<dbReference type="InterPro" id="IPR022812">
    <property type="entry name" value="Dynamin"/>
</dbReference>
<evidence type="ECO:0000256" key="2">
    <source>
        <dbReference type="ARBA" id="ARBA00022583"/>
    </source>
</evidence>
<dbReference type="PANTHER" id="PTHR11566">
    <property type="entry name" value="DYNAMIN"/>
    <property type="match status" value="1"/>
</dbReference>
<dbReference type="InterPro" id="IPR019762">
    <property type="entry name" value="Dynamin_GTPase_CS"/>
</dbReference>
<dbReference type="InterPro" id="IPR030381">
    <property type="entry name" value="G_DYNAMIN_dom"/>
</dbReference>
<dbReference type="AlphaFoldDB" id="A0A9J6BHD2"/>
<dbReference type="GO" id="GO:0008017">
    <property type="term" value="F:microtubule binding"/>
    <property type="evidence" value="ECO:0007669"/>
    <property type="project" value="TreeGrafter"/>
</dbReference>
<evidence type="ECO:0000256" key="4">
    <source>
        <dbReference type="ARBA" id="ARBA00022741"/>
    </source>
</evidence>
<keyword evidence="6 8" id="KW-0342">GTP-binding</keyword>
<comment type="similarity">
    <text evidence="8">Belongs to the TRAFAC class dynamin-like GTPase superfamily. Dynamin/Fzo/YdjA family.</text>
</comment>
<dbReference type="PRINTS" id="PR00195">
    <property type="entry name" value="DYNAMIN"/>
</dbReference>
<dbReference type="CDD" id="cd08771">
    <property type="entry name" value="DLP_1"/>
    <property type="match status" value="1"/>
</dbReference>
<keyword evidence="7" id="KW-0505">Motor protein</keyword>
<dbReference type="GO" id="GO:0005874">
    <property type="term" value="C:microtubule"/>
    <property type="evidence" value="ECO:0007669"/>
    <property type="project" value="UniProtKB-KW"/>
</dbReference>